<geneLocation type="plasmid" evidence="1 2">
    <name>unnamed3</name>
</geneLocation>
<protein>
    <recommendedName>
        <fullName evidence="3">Lipoprotein</fullName>
    </recommendedName>
</protein>
<proteinExistence type="predicted"/>
<accession>A0ABY4GEL8</accession>
<gene>
    <name evidence="1" type="ORF">MUN86_26090</name>
</gene>
<evidence type="ECO:0000313" key="2">
    <source>
        <dbReference type="Proteomes" id="UP000830401"/>
    </source>
</evidence>
<evidence type="ECO:0000313" key="1">
    <source>
        <dbReference type="EMBL" id="UOQ69187.1"/>
    </source>
</evidence>
<name>A0ABY4GEL8_9BACT</name>
<dbReference type="EMBL" id="CP095064">
    <property type="protein sequence ID" value="UOQ69187.1"/>
    <property type="molecule type" value="Genomic_DNA"/>
</dbReference>
<keyword evidence="2" id="KW-1185">Reference proteome</keyword>
<dbReference type="Proteomes" id="UP000830401">
    <property type="component" value="Plasmid unnamed3"/>
</dbReference>
<keyword evidence="1" id="KW-0614">Plasmid</keyword>
<reference evidence="1" key="1">
    <citation type="submission" date="2022-04" db="EMBL/GenBank/DDBJ databases">
        <title>Hymenobacter sp. isolated from the air.</title>
        <authorList>
            <person name="Won M."/>
            <person name="Lee C.-M."/>
            <person name="Woen H.-Y."/>
            <person name="Kwon S.-W."/>
        </authorList>
    </citation>
    <scope>NUCLEOTIDE SEQUENCE</scope>
    <source>
        <strain evidence="1">5420S-77</strain>
        <plasmid evidence="1">unnamed3</plasmid>
    </source>
</reference>
<organism evidence="1 2">
    <name type="scientific">Hymenobacter volaticus</name>
    <dbReference type="NCBI Taxonomy" id="2932254"/>
    <lineage>
        <taxon>Bacteria</taxon>
        <taxon>Pseudomonadati</taxon>
        <taxon>Bacteroidota</taxon>
        <taxon>Cytophagia</taxon>
        <taxon>Cytophagales</taxon>
        <taxon>Hymenobacteraceae</taxon>
        <taxon>Hymenobacter</taxon>
    </lineage>
</organism>
<sequence>MRNPYIFSLVVLFSFVPACQKKPPVGFRYPSKVVQLHLQQSYRTALWLAYVWPLKCFLFPQRQQKAPTDSVQNTFRQFLGAKSTLTNITVYPNEVCFRFKQEFRSLDKADTYNIVPVSAVYVNTQDGWVDSLLDYRNRLFRPGGKMEWLAGKWHLLEPMRRQASLVEEPCLHDFLTQNQKWLNTELRDLCQEKKLGLQ</sequence>
<dbReference type="RefSeq" id="WP_245126941.1">
    <property type="nucleotide sequence ID" value="NZ_CP095064.1"/>
</dbReference>
<evidence type="ECO:0008006" key="3">
    <source>
        <dbReference type="Google" id="ProtNLM"/>
    </source>
</evidence>